<evidence type="ECO:0000313" key="6">
    <source>
        <dbReference type="EMBL" id="SEO15509.1"/>
    </source>
</evidence>
<feature type="domain" description="Luciferase-like" evidence="5">
    <location>
        <begin position="1"/>
        <end position="321"/>
    </location>
</feature>
<keyword evidence="3" id="KW-0560">Oxidoreductase</keyword>
<gene>
    <name evidence="6" type="ORF">SAMN04488103_11319</name>
</gene>
<dbReference type="Pfam" id="PF00296">
    <property type="entry name" value="Bac_luciferase"/>
    <property type="match status" value="1"/>
</dbReference>
<dbReference type="RefSeq" id="WP_091303395.1">
    <property type="nucleotide sequence ID" value="NZ_FOCE01000013.1"/>
</dbReference>
<accession>A0A1H8MDV1</accession>
<sequence>MDIGLFHMPLHPSDKPMSDVLAENTEKIVYADQLGFSEVWIGEHYSATTEPITAPMMFMASLIPQTKNIRFGTGVICLPNHHPAQVAGQAAQFDHMSNGRFNMGIGPGGLASDMELFDVLDGTVRAEKFAESIGMIKQIWSQDPPYDIKGKHWHIKLTDNIIPELGVGYMQKPLQKPFPPISLSSMSPDGNSVAHAIKQGWKPITANFSPESTVINHWHKYVEGCDAVGKKADGKDWSVARNILIADSDAQAEDWLLDPAGSDFYYFDYLWKVLKVASYTAVIKPIPTMADDEVTVESIVKASVIYGSRKTVIDKIMSLRERSGPWNTLLKAAMDGSGKNRERERLTMRRLAEDVLPVINAG</sequence>
<dbReference type="STRING" id="933059.SAMN04488103_11319"/>
<dbReference type="Proteomes" id="UP000198761">
    <property type="component" value="Unassembled WGS sequence"/>
</dbReference>
<keyword evidence="4 6" id="KW-0503">Monooxygenase</keyword>
<dbReference type="EMBL" id="FOCE01000013">
    <property type="protein sequence ID" value="SEO15509.1"/>
    <property type="molecule type" value="Genomic_DNA"/>
</dbReference>
<dbReference type="PANTHER" id="PTHR30137">
    <property type="entry name" value="LUCIFERASE-LIKE MONOOXYGENASE"/>
    <property type="match status" value="1"/>
</dbReference>
<dbReference type="Gene3D" id="3.20.20.30">
    <property type="entry name" value="Luciferase-like domain"/>
    <property type="match status" value="1"/>
</dbReference>
<dbReference type="GO" id="GO:0004497">
    <property type="term" value="F:monooxygenase activity"/>
    <property type="evidence" value="ECO:0007669"/>
    <property type="project" value="UniProtKB-KW"/>
</dbReference>
<keyword evidence="7" id="KW-1185">Reference proteome</keyword>
<dbReference type="AlphaFoldDB" id="A0A1H8MDV1"/>
<dbReference type="InterPro" id="IPR036661">
    <property type="entry name" value="Luciferase-like_sf"/>
</dbReference>
<dbReference type="InterPro" id="IPR011251">
    <property type="entry name" value="Luciferase-like_dom"/>
</dbReference>
<dbReference type="InterPro" id="IPR050766">
    <property type="entry name" value="Bact_Lucif_Oxidored"/>
</dbReference>
<dbReference type="GO" id="GO:0005829">
    <property type="term" value="C:cytosol"/>
    <property type="evidence" value="ECO:0007669"/>
    <property type="project" value="TreeGrafter"/>
</dbReference>
<dbReference type="SUPFAM" id="SSF51679">
    <property type="entry name" value="Bacterial luciferase-like"/>
    <property type="match status" value="1"/>
</dbReference>
<dbReference type="PANTHER" id="PTHR30137:SF16">
    <property type="entry name" value="BLL0895 PROTEIN"/>
    <property type="match status" value="1"/>
</dbReference>
<evidence type="ECO:0000256" key="1">
    <source>
        <dbReference type="ARBA" id="ARBA00010426"/>
    </source>
</evidence>
<evidence type="ECO:0000256" key="3">
    <source>
        <dbReference type="ARBA" id="ARBA00023002"/>
    </source>
</evidence>
<proteinExistence type="inferred from homology"/>
<evidence type="ECO:0000256" key="4">
    <source>
        <dbReference type="ARBA" id="ARBA00023033"/>
    </source>
</evidence>
<comment type="similarity">
    <text evidence="1">Belongs to the bacterial luciferase oxidoreductase family.</text>
</comment>
<reference evidence="6 7" key="1">
    <citation type="submission" date="2016-10" db="EMBL/GenBank/DDBJ databases">
        <authorList>
            <person name="de Groot N.N."/>
        </authorList>
    </citation>
    <scope>NUCLEOTIDE SEQUENCE [LARGE SCALE GENOMIC DNA]</scope>
    <source>
        <strain evidence="6 7">DSM 3857</strain>
    </source>
</reference>
<dbReference type="OrthoDB" id="9804736at2"/>
<evidence type="ECO:0000256" key="2">
    <source>
        <dbReference type="ARBA" id="ARBA00022630"/>
    </source>
</evidence>
<name>A0A1H8MDV1_9RHOB</name>
<evidence type="ECO:0000259" key="5">
    <source>
        <dbReference type="Pfam" id="PF00296"/>
    </source>
</evidence>
<keyword evidence="2" id="KW-0285">Flavoprotein</keyword>
<organism evidence="6 7">
    <name type="scientific">Gemmobacter aquatilis</name>
    <dbReference type="NCBI Taxonomy" id="933059"/>
    <lineage>
        <taxon>Bacteria</taxon>
        <taxon>Pseudomonadati</taxon>
        <taxon>Pseudomonadota</taxon>
        <taxon>Alphaproteobacteria</taxon>
        <taxon>Rhodobacterales</taxon>
        <taxon>Paracoccaceae</taxon>
        <taxon>Gemmobacter</taxon>
    </lineage>
</organism>
<dbReference type="GO" id="GO:0016705">
    <property type="term" value="F:oxidoreductase activity, acting on paired donors, with incorporation or reduction of molecular oxygen"/>
    <property type="evidence" value="ECO:0007669"/>
    <property type="project" value="InterPro"/>
</dbReference>
<evidence type="ECO:0000313" key="7">
    <source>
        <dbReference type="Proteomes" id="UP000198761"/>
    </source>
</evidence>
<protein>
    <submittedName>
        <fullName evidence="6">Flavin-dependent oxidoreductase, luciferase family (Includes alkanesulfonate monooxygenase SsuD and methylene tetrahydromethanopterin reductase)</fullName>
    </submittedName>
</protein>